<organism evidence="2 3">
    <name type="scientific">Mycena citricolor</name>
    <dbReference type="NCBI Taxonomy" id="2018698"/>
    <lineage>
        <taxon>Eukaryota</taxon>
        <taxon>Fungi</taxon>
        <taxon>Dikarya</taxon>
        <taxon>Basidiomycota</taxon>
        <taxon>Agaricomycotina</taxon>
        <taxon>Agaricomycetes</taxon>
        <taxon>Agaricomycetidae</taxon>
        <taxon>Agaricales</taxon>
        <taxon>Marasmiineae</taxon>
        <taxon>Mycenaceae</taxon>
        <taxon>Mycena</taxon>
    </lineage>
</organism>
<proteinExistence type="predicted"/>
<feature type="non-terminal residue" evidence="2">
    <location>
        <position position="1"/>
    </location>
</feature>
<name>A0AAD2K761_9AGAR</name>
<evidence type="ECO:0000313" key="3">
    <source>
        <dbReference type="Proteomes" id="UP001295794"/>
    </source>
</evidence>
<dbReference type="EMBL" id="CAVNYO010000463">
    <property type="protein sequence ID" value="CAK5282880.1"/>
    <property type="molecule type" value="Genomic_DNA"/>
</dbReference>
<comment type="caution">
    <text evidence="2">The sequence shown here is derived from an EMBL/GenBank/DDBJ whole genome shotgun (WGS) entry which is preliminary data.</text>
</comment>
<gene>
    <name evidence="2" type="ORF">MYCIT1_LOCUS34994</name>
</gene>
<keyword evidence="3" id="KW-1185">Reference proteome</keyword>
<accession>A0AAD2K761</accession>
<feature type="region of interest" description="Disordered" evidence="1">
    <location>
        <begin position="1"/>
        <end position="37"/>
    </location>
</feature>
<evidence type="ECO:0000313" key="2">
    <source>
        <dbReference type="EMBL" id="CAK5282880.1"/>
    </source>
</evidence>
<evidence type="ECO:0000256" key="1">
    <source>
        <dbReference type="SAM" id="MobiDB-lite"/>
    </source>
</evidence>
<reference evidence="2" key="1">
    <citation type="submission" date="2023-11" db="EMBL/GenBank/DDBJ databases">
        <authorList>
            <person name="De Vega J J."/>
            <person name="De Vega J J."/>
        </authorList>
    </citation>
    <scope>NUCLEOTIDE SEQUENCE</scope>
</reference>
<sequence length="106" mass="11625">GCNFPSAKKPLSLSRGLQKHPRQSASRTPRYPGDSASLKNGVLCARLKLTERWQIKSSHAKRPARESVQSISQCLGPGNPSVPSCIVHLFDIFVYMPRAAYGSCRS</sequence>
<dbReference type="AlphaFoldDB" id="A0AAD2K761"/>
<dbReference type="Proteomes" id="UP001295794">
    <property type="component" value="Unassembled WGS sequence"/>
</dbReference>
<protein>
    <submittedName>
        <fullName evidence="2">Uncharacterized protein</fullName>
    </submittedName>
</protein>